<evidence type="ECO:0000313" key="1">
    <source>
        <dbReference type="EMBL" id="OAP93437.1"/>
    </source>
</evidence>
<organism evidence="1 2">
    <name type="scientific">Acidithiobacillus ferrooxidans</name>
    <name type="common">Thiobacillus ferrooxidans</name>
    <dbReference type="NCBI Taxonomy" id="920"/>
    <lineage>
        <taxon>Bacteria</taxon>
        <taxon>Pseudomonadati</taxon>
        <taxon>Pseudomonadota</taxon>
        <taxon>Acidithiobacillia</taxon>
        <taxon>Acidithiobacillales</taxon>
        <taxon>Acidithiobacillaceae</taxon>
        <taxon>Acidithiobacillus</taxon>
    </lineage>
</organism>
<sequence length="79" mass="8630">MAMKFVVCVNKEGLGDLSGEDLTIGHVYESIGDADQHGMIRIIDQSGEDYLYPANCFEAVTLSDSAEHRLHDALARMSA</sequence>
<dbReference type="RefSeq" id="WP_064217741.1">
    <property type="nucleotide sequence ID" value="NZ_LVXZ01000006.1"/>
</dbReference>
<dbReference type="EMBL" id="LVXZ01000006">
    <property type="protein sequence ID" value="OAP93437.1"/>
    <property type="molecule type" value="Genomic_DNA"/>
</dbReference>
<gene>
    <name evidence="1" type="ORF">A4H96_00395</name>
</gene>
<comment type="caution">
    <text evidence="1">The sequence shown here is derived from an EMBL/GenBank/DDBJ whole genome shotgun (WGS) entry which is preliminary data.</text>
</comment>
<dbReference type="Proteomes" id="UP000078302">
    <property type="component" value="Unassembled WGS sequence"/>
</dbReference>
<name>A0A179BNT3_ACIFR</name>
<keyword evidence="2" id="KW-1185">Reference proteome</keyword>
<dbReference type="AlphaFoldDB" id="A0A179BNT3"/>
<protein>
    <submittedName>
        <fullName evidence="1">Uncharacterized protein</fullName>
    </submittedName>
</protein>
<proteinExistence type="predicted"/>
<evidence type="ECO:0000313" key="2">
    <source>
        <dbReference type="Proteomes" id="UP000078302"/>
    </source>
</evidence>
<reference evidence="1 2" key="1">
    <citation type="submission" date="2016-04" db="EMBL/GenBank/DDBJ databases">
        <title>Acidithiobacillus ferrooxidans genome sequencing and assembly.</title>
        <authorList>
            <person name="Zhou Z."/>
        </authorList>
    </citation>
    <scope>NUCLEOTIDE SEQUENCE [LARGE SCALE GENOMIC DNA]</scope>
    <source>
        <strain evidence="1 2">BY0502</strain>
    </source>
</reference>
<accession>A0A179BNT3</accession>